<evidence type="ECO:0000256" key="1">
    <source>
        <dbReference type="SAM" id="SignalP"/>
    </source>
</evidence>
<feature type="signal peptide" evidence="1">
    <location>
        <begin position="1"/>
        <end position="20"/>
    </location>
</feature>
<accession>A0ABS0IDZ0</accession>
<protein>
    <submittedName>
        <fullName evidence="2">Uncharacterized protein</fullName>
    </submittedName>
</protein>
<evidence type="ECO:0000313" key="2">
    <source>
        <dbReference type="EMBL" id="MBF9236574.1"/>
    </source>
</evidence>
<reference evidence="2 3" key="1">
    <citation type="submission" date="2020-11" db="EMBL/GenBank/DDBJ databases">
        <authorList>
            <person name="Kim M.K."/>
        </authorList>
    </citation>
    <scope>NUCLEOTIDE SEQUENCE [LARGE SCALE GENOMIC DNA]</scope>
    <source>
        <strain evidence="2 3">BT683</strain>
    </source>
</reference>
<keyword evidence="1" id="KW-0732">Signal</keyword>
<name>A0ABS0IDZ0_9BACT</name>
<dbReference type="RefSeq" id="WP_196280966.1">
    <property type="nucleotide sequence ID" value="NZ_JADQDQ010000002.1"/>
</dbReference>
<keyword evidence="3" id="KW-1185">Reference proteome</keyword>
<evidence type="ECO:0000313" key="3">
    <source>
        <dbReference type="Proteomes" id="UP000597617"/>
    </source>
</evidence>
<organism evidence="2 3">
    <name type="scientific">Hymenobacter jeongseonensis</name>
    <dbReference type="NCBI Taxonomy" id="2791027"/>
    <lineage>
        <taxon>Bacteria</taxon>
        <taxon>Pseudomonadati</taxon>
        <taxon>Bacteroidota</taxon>
        <taxon>Cytophagia</taxon>
        <taxon>Cytophagales</taxon>
        <taxon>Hymenobacteraceae</taxon>
        <taxon>Hymenobacter</taxon>
    </lineage>
</organism>
<feature type="chain" id="PRO_5045322304" evidence="1">
    <location>
        <begin position="21"/>
        <end position="80"/>
    </location>
</feature>
<dbReference type="EMBL" id="JADQDQ010000002">
    <property type="protein sequence ID" value="MBF9236574.1"/>
    <property type="molecule type" value="Genomic_DNA"/>
</dbReference>
<comment type="caution">
    <text evidence="2">The sequence shown here is derived from an EMBL/GenBank/DDBJ whole genome shotgun (WGS) entry which is preliminary data.</text>
</comment>
<gene>
    <name evidence="2" type="ORF">I2I05_04115</name>
</gene>
<sequence length="80" mass="8808">MLRSVLLFACLLGFVAGADAATMGTAFSPKGRILPGNHRPVYKRYGHHGLFEKNLFSGFRRNGKALPSKHGLIKKRRGTL</sequence>
<proteinExistence type="predicted"/>
<dbReference type="Proteomes" id="UP000597617">
    <property type="component" value="Unassembled WGS sequence"/>
</dbReference>